<dbReference type="Pfam" id="PF02518">
    <property type="entry name" value="HATPase_c"/>
    <property type="match status" value="1"/>
</dbReference>
<dbReference type="GO" id="GO:0003700">
    <property type="term" value="F:DNA-binding transcription factor activity"/>
    <property type="evidence" value="ECO:0007669"/>
    <property type="project" value="InterPro"/>
</dbReference>
<keyword evidence="3 7" id="KW-0597">Phosphoprotein</keyword>
<comment type="catalytic activity">
    <reaction evidence="1">
        <text>ATP + protein L-histidine = ADP + protein N-phospho-L-histidine.</text>
        <dbReference type="EC" id="2.7.13.3"/>
    </reaction>
</comment>
<evidence type="ECO:0000256" key="1">
    <source>
        <dbReference type="ARBA" id="ARBA00000085"/>
    </source>
</evidence>
<dbReference type="Gene3D" id="1.10.10.60">
    <property type="entry name" value="Homeodomain-like"/>
    <property type="match status" value="1"/>
</dbReference>
<sequence length="1325" mass="149452">MLKWTLAIIFLFIIQCHVQAREVAELRLHLQTIDKLDMVTIINSVSQDSQGYLWISGTSGVLRFDGYQSIFYPHPLARKVVEDAQGRRWLLTGHGLYLHNDQQDSFMPYLDTLRQQTPKGKSLFKDSFLSVRTMDNDAFRPAALYQDSQDMFWLVGDDGQLVHFSADEDTYQLYDLHSSGIKHNLRFSVTLYKDAPLFISRLGEVLWFEKSTGTFIKLWQNSILADTRIVTTGPEDTLYAVSEQGFFRLEQPDSGQPLLTHLSDIDHHAITSVHSGGQAVYVGTASELLVLDSNDRVSRVSRYHTNARSQQIFLISNVFDDQGTVWLACSHSIFEVELIQPEHASGSANTISVVTQKPNIDGLQFDENDNLWFVSLNRVYVQYNGHAEPEPVYLDPAQPERDFYTVYAGRDGTLWFGASSALYRLDKGASSATRVNVPPSNAGIEVKIRDIEQSNNGHLWLLTFQGVLEYAPQTGRRVSFLPGHFKNLKKGNNDAVLACGFETYILGQGEPERVQFQISKSNKKLVVYDADTDTKGRLWAATSYGLILHDLKTQHSQLLDINGVYPNVAFSFVYRVSTGHIWVSDMTNLYKLSLDTMQVVFSMPVKHMNIGAKTYDSVAESSSGVLYLGGISGIAALSKVQAEEPYGVHISRVYVQGERYAVYQDAQHLNNTILPGSAFSSAQRNFKFEFVNIKRDRNVDVYYQYRLLGFDTNWTEAEQTQRSATYTNLSSGRYEFVIRSRAISSDWTESRFEFEVATPWYLTGWAFTLYVIGAVVLIGLILFARTYQLKRRNLHLEELVLSRTEEIEQKRAQIASLMESKNVFFGNVSHELRTPLAVIMLPIKSMLKQANNDGNSKWHAAYSQALRLEKLIDNLIRYARKDDVSPFENHHFTAKEVLLKQAHAFELLASEKQIRYEVTHTLDAQEVLLNEADFEQIITNLLSNAVKYTPVKGEINVEAHQRDGFLQLVFSNSGPGICKSLQAHVFKRYVRGEHSEIGGQGIGLSVVHQLISDCGGEIVLSSEPGEGCRFTLTIPLYSEASAQDIGSRVHAEAISKAKAKPQVTDKPGPNAQVLIVEDNPQLRMMLQQTLSEWFDCSVACDGEQGLSQAKSELPDLIISDVMMPKMSGLEMLRELKQDDTTSHIPVILLTAKEDDDSRILGFEAEADDYMGKPCDLDVLRHRVENLIKGRKKLARLLADQILHSPPQAGVLSDTKRLPFVDKIQQVIAQNYQDPKFDTECMASHVFLSVRQLQRKTRSLTGLSPNALLRLYRLEQARTHLKAGALVADVAYRVGFSSPAYFSSCFKAEFDMSPQHYVKQQEAELQ</sequence>
<dbReference type="Proteomes" id="UP000310249">
    <property type="component" value="Unassembled WGS sequence"/>
</dbReference>
<dbReference type="Pfam" id="PF00512">
    <property type="entry name" value="HisKA"/>
    <property type="match status" value="1"/>
</dbReference>
<dbReference type="PROSITE" id="PS00041">
    <property type="entry name" value="HTH_ARAC_FAMILY_1"/>
    <property type="match status" value="1"/>
</dbReference>
<organism evidence="12 13">
    <name type="scientific">Pseudoalteromonas rubra</name>
    <dbReference type="NCBI Taxonomy" id="43658"/>
    <lineage>
        <taxon>Bacteria</taxon>
        <taxon>Pseudomonadati</taxon>
        <taxon>Pseudomonadota</taxon>
        <taxon>Gammaproteobacteria</taxon>
        <taxon>Alteromonadales</taxon>
        <taxon>Pseudoalteromonadaceae</taxon>
        <taxon>Pseudoalteromonas</taxon>
    </lineage>
</organism>
<evidence type="ECO:0000256" key="6">
    <source>
        <dbReference type="ARBA" id="ARBA00023163"/>
    </source>
</evidence>
<evidence type="ECO:0000256" key="7">
    <source>
        <dbReference type="PROSITE-ProRule" id="PRU00169"/>
    </source>
</evidence>
<dbReference type="SMART" id="SM00387">
    <property type="entry name" value="HATPase_c"/>
    <property type="match status" value="1"/>
</dbReference>
<dbReference type="PROSITE" id="PS50110">
    <property type="entry name" value="RESPONSE_REGULATORY"/>
    <property type="match status" value="1"/>
</dbReference>
<name>A0A5S3WUK1_9GAMM</name>
<dbReference type="SUPFAM" id="SSF52172">
    <property type="entry name" value="CheY-like"/>
    <property type="match status" value="1"/>
</dbReference>
<dbReference type="Pfam" id="PF12833">
    <property type="entry name" value="HTH_18"/>
    <property type="match status" value="1"/>
</dbReference>
<dbReference type="CDD" id="cd00082">
    <property type="entry name" value="HisKA"/>
    <property type="match status" value="1"/>
</dbReference>
<dbReference type="SUPFAM" id="SSF47384">
    <property type="entry name" value="Homodimeric domain of signal transducing histidine kinase"/>
    <property type="match status" value="1"/>
</dbReference>
<keyword evidence="8" id="KW-0472">Membrane</keyword>
<dbReference type="Gene3D" id="1.10.287.130">
    <property type="match status" value="1"/>
</dbReference>
<evidence type="ECO:0000256" key="8">
    <source>
        <dbReference type="SAM" id="Phobius"/>
    </source>
</evidence>
<protein>
    <recommendedName>
        <fullName evidence="2">histidine kinase</fullName>
        <ecNumber evidence="2">2.7.13.3</ecNumber>
    </recommendedName>
</protein>
<dbReference type="InterPro" id="IPR013783">
    <property type="entry name" value="Ig-like_fold"/>
</dbReference>
<dbReference type="InterPro" id="IPR018062">
    <property type="entry name" value="HTH_AraC-typ_CS"/>
</dbReference>
<dbReference type="PRINTS" id="PR00344">
    <property type="entry name" value="BCTRLSENSOR"/>
</dbReference>
<dbReference type="InterPro" id="IPR015943">
    <property type="entry name" value="WD40/YVTN_repeat-like_dom_sf"/>
</dbReference>
<accession>A0A5S3WUK1</accession>
<reference evidence="13" key="2">
    <citation type="submission" date="2019-06" db="EMBL/GenBank/DDBJ databases">
        <title>Co-occurence of chitin degradation, pigmentation and bioactivity in marine Pseudoalteromonas.</title>
        <authorList>
            <person name="Sonnenschein E.C."/>
            <person name="Bech P.K."/>
        </authorList>
    </citation>
    <scope>NUCLEOTIDE SEQUENCE [LARGE SCALE GENOMIC DNA]</scope>
    <source>
        <strain evidence="13">S2676</strain>
    </source>
</reference>
<dbReference type="Pfam" id="PF00072">
    <property type="entry name" value="Response_reg"/>
    <property type="match status" value="1"/>
</dbReference>
<evidence type="ECO:0000256" key="5">
    <source>
        <dbReference type="ARBA" id="ARBA00023125"/>
    </source>
</evidence>
<keyword evidence="4" id="KW-0805">Transcription regulation</keyword>
<evidence type="ECO:0000256" key="2">
    <source>
        <dbReference type="ARBA" id="ARBA00012438"/>
    </source>
</evidence>
<dbReference type="SUPFAM" id="SSF63829">
    <property type="entry name" value="Calcium-dependent phosphotriesterase"/>
    <property type="match status" value="1"/>
</dbReference>
<dbReference type="InterPro" id="IPR036890">
    <property type="entry name" value="HATPase_C_sf"/>
</dbReference>
<dbReference type="InterPro" id="IPR003661">
    <property type="entry name" value="HisK_dim/P_dom"/>
</dbReference>
<evidence type="ECO:0000259" key="10">
    <source>
        <dbReference type="PROSITE" id="PS50109"/>
    </source>
</evidence>
<dbReference type="EMBL" id="PNCI01000003">
    <property type="protein sequence ID" value="TMP32601.1"/>
    <property type="molecule type" value="Genomic_DNA"/>
</dbReference>
<keyword evidence="5" id="KW-0238">DNA-binding</keyword>
<dbReference type="GO" id="GO:0043565">
    <property type="term" value="F:sequence-specific DNA binding"/>
    <property type="evidence" value="ECO:0007669"/>
    <property type="project" value="InterPro"/>
</dbReference>
<dbReference type="SMART" id="SM00342">
    <property type="entry name" value="HTH_ARAC"/>
    <property type="match status" value="1"/>
</dbReference>
<dbReference type="InterPro" id="IPR036097">
    <property type="entry name" value="HisK_dim/P_sf"/>
</dbReference>
<dbReference type="Gene3D" id="3.40.50.2300">
    <property type="match status" value="1"/>
</dbReference>
<feature type="domain" description="HTH araC/xylS-type" evidence="9">
    <location>
        <begin position="1221"/>
        <end position="1319"/>
    </location>
</feature>
<feature type="transmembrane region" description="Helical" evidence="8">
    <location>
        <begin position="760"/>
        <end position="784"/>
    </location>
</feature>
<dbReference type="SMART" id="SM00448">
    <property type="entry name" value="REC"/>
    <property type="match status" value="1"/>
</dbReference>
<dbReference type="InterPro" id="IPR001789">
    <property type="entry name" value="Sig_transdc_resp-reg_receiver"/>
</dbReference>
<dbReference type="PROSITE" id="PS50109">
    <property type="entry name" value="HIS_KIN"/>
    <property type="match status" value="1"/>
</dbReference>
<evidence type="ECO:0000256" key="3">
    <source>
        <dbReference type="ARBA" id="ARBA00022553"/>
    </source>
</evidence>
<evidence type="ECO:0000313" key="13">
    <source>
        <dbReference type="Proteomes" id="UP000310249"/>
    </source>
</evidence>
<dbReference type="InterPro" id="IPR004358">
    <property type="entry name" value="Sig_transdc_His_kin-like_C"/>
</dbReference>
<dbReference type="InterPro" id="IPR018060">
    <property type="entry name" value="HTH_AraC"/>
</dbReference>
<dbReference type="Pfam" id="PF07495">
    <property type="entry name" value="Y_Y_Y"/>
    <property type="match status" value="1"/>
</dbReference>
<dbReference type="InterPro" id="IPR009057">
    <property type="entry name" value="Homeodomain-like_sf"/>
</dbReference>
<keyword evidence="8" id="KW-0812">Transmembrane</keyword>
<dbReference type="PROSITE" id="PS01124">
    <property type="entry name" value="HTH_ARAC_FAMILY_2"/>
    <property type="match status" value="1"/>
</dbReference>
<reference evidence="12 13" key="1">
    <citation type="submission" date="2018-01" db="EMBL/GenBank/DDBJ databases">
        <authorList>
            <person name="Paulsen S."/>
            <person name="Gram L.K."/>
        </authorList>
    </citation>
    <scope>NUCLEOTIDE SEQUENCE [LARGE SCALE GENOMIC DNA]</scope>
    <source>
        <strain evidence="12 13">S2676</strain>
    </source>
</reference>
<comment type="caution">
    <text evidence="12">The sequence shown here is derived from an EMBL/GenBank/DDBJ whole genome shotgun (WGS) entry which is preliminary data.</text>
</comment>
<dbReference type="Gene3D" id="2.130.10.10">
    <property type="entry name" value="YVTN repeat-like/Quinoprotein amine dehydrogenase"/>
    <property type="match status" value="3"/>
</dbReference>
<dbReference type="SUPFAM" id="SSF46689">
    <property type="entry name" value="Homeodomain-like"/>
    <property type="match status" value="1"/>
</dbReference>
<feature type="domain" description="Histidine kinase" evidence="10">
    <location>
        <begin position="827"/>
        <end position="1038"/>
    </location>
</feature>
<keyword evidence="8" id="KW-1133">Transmembrane helix</keyword>
<dbReference type="Gene3D" id="2.60.40.10">
    <property type="entry name" value="Immunoglobulins"/>
    <property type="match status" value="1"/>
</dbReference>
<dbReference type="GO" id="GO:0000155">
    <property type="term" value="F:phosphorelay sensor kinase activity"/>
    <property type="evidence" value="ECO:0007669"/>
    <property type="project" value="InterPro"/>
</dbReference>
<evidence type="ECO:0000313" key="12">
    <source>
        <dbReference type="EMBL" id="TMP32601.1"/>
    </source>
</evidence>
<dbReference type="PANTHER" id="PTHR43547:SF2">
    <property type="entry name" value="HYBRID SIGNAL TRANSDUCTION HISTIDINE KINASE C"/>
    <property type="match status" value="1"/>
</dbReference>
<dbReference type="InterPro" id="IPR011123">
    <property type="entry name" value="Y_Y_Y"/>
</dbReference>
<dbReference type="OrthoDB" id="9772100at2"/>
<dbReference type="InterPro" id="IPR011006">
    <property type="entry name" value="CheY-like_superfamily"/>
</dbReference>
<proteinExistence type="predicted"/>
<keyword evidence="6" id="KW-0804">Transcription</keyword>
<evidence type="ECO:0000256" key="4">
    <source>
        <dbReference type="ARBA" id="ARBA00023015"/>
    </source>
</evidence>
<dbReference type="CDD" id="cd17574">
    <property type="entry name" value="REC_OmpR"/>
    <property type="match status" value="1"/>
</dbReference>
<dbReference type="RefSeq" id="WP_138550915.1">
    <property type="nucleotide sequence ID" value="NZ_PNCH01000015.1"/>
</dbReference>
<feature type="domain" description="Response regulatory" evidence="11">
    <location>
        <begin position="1072"/>
        <end position="1187"/>
    </location>
</feature>
<dbReference type="InterPro" id="IPR003594">
    <property type="entry name" value="HATPase_dom"/>
</dbReference>
<dbReference type="SMART" id="SM00388">
    <property type="entry name" value="HisKA"/>
    <property type="match status" value="1"/>
</dbReference>
<dbReference type="SUPFAM" id="SSF55874">
    <property type="entry name" value="ATPase domain of HSP90 chaperone/DNA topoisomerase II/histidine kinase"/>
    <property type="match status" value="1"/>
</dbReference>
<gene>
    <name evidence="12" type="ORF">CWB99_01640</name>
</gene>
<evidence type="ECO:0000259" key="9">
    <source>
        <dbReference type="PROSITE" id="PS01124"/>
    </source>
</evidence>
<evidence type="ECO:0000259" key="11">
    <source>
        <dbReference type="PROSITE" id="PS50110"/>
    </source>
</evidence>
<dbReference type="Gene3D" id="3.30.565.10">
    <property type="entry name" value="Histidine kinase-like ATPase, C-terminal domain"/>
    <property type="match status" value="1"/>
</dbReference>
<dbReference type="InterPro" id="IPR005467">
    <property type="entry name" value="His_kinase_dom"/>
</dbReference>
<feature type="modified residue" description="4-aspartylphosphate" evidence="7">
    <location>
        <position position="1120"/>
    </location>
</feature>
<dbReference type="EC" id="2.7.13.3" evidence="2"/>
<dbReference type="PANTHER" id="PTHR43547">
    <property type="entry name" value="TWO-COMPONENT HISTIDINE KINASE"/>
    <property type="match status" value="1"/>
</dbReference>